<name>A0A0N9HNM2_9PSEU</name>
<dbReference type="EMBL" id="CP012752">
    <property type="protein sequence ID" value="ALG05896.1"/>
    <property type="molecule type" value="Genomic_DNA"/>
</dbReference>
<dbReference type="STRING" id="860235.AOZ06_02250"/>
<reference evidence="1 2" key="1">
    <citation type="submission" date="2015-07" db="EMBL/GenBank/DDBJ databases">
        <title>Genome sequencing of Kibdelosporangium phytohabitans.</title>
        <authorList>
            <person name="Qin S."/>
            <person name="Xing K."/>
        </authorList>
    </citation>
    <scope>NUCLEOTIDE SEQUENCE [LARGE SCALE GENOMIC DNA]</scope>
    <source>
        <strain evidence="1 2">KLBMP1111</strain>
    </source>
</reference>
<dbReference type="KEGG" id="kphy:AOZ06_02250"/>
<evidence type="ECO:0000313" key="1">
    <source>
        <dbReference type="EMBL" id="ALG05896.1"/>
    </source>
</evidence>
<evidence type="ECO:0000313" key="2">
    <source>
        <dbReference type="Proteomes" id="UP000063699"/>
    </source>
</evidence>
<proteinExistence type="predicted"/>
<dbReference type="RefSeq" id="WP_054287875.1">
    <property type="nucleotide sequence ID" value="NZ_CP012752.1"/>
</dbReference>
<gene>
    <name evidence="1" type="ORF">AOZ06_02250</name>
</gene>
<dbReference type="AlphaFoldDB" id="A0A0N9HNM2"/>
<keyword evidence="2" id="KW-1185">Reference proteome</keyword>
<accession>A0A0N9HNM2</accession>
<protein>
    <submittedName>
        <fullName evidence="1">Uncharacterized protein</fullName>
    </submittedName>
</protein>
<organism evidence="1 2">
    <name type="scientific">Kibdelosporangium phytohabitans</name>
    <dbReference type="NCBI Taxonomy" id="860235"/>
    <lineage>
        <taxon>Bacteria</taxon>
        <taxon>Bacillati</taxon>
        <taxon>Actinomycetota</taxon>
        <taxon>Actinomycetes</taxon>
        <taxon>Pseudonocardiales</taxon>
        <taxon>Pseudonocardiaceae</taxon>
        <taxon>Kibdelosporangium</taxon>
    </lineage>
</organism>
<dbReference type="Proteomes" id="UP000063699">
    <property type="component" value="Chromosome"/>
</dbReference>
<sequence length="65" mass="7128">MRYTIESLIGMVCTHSNVLVASAEERAVAVERMRAFLTAQPETSSGEFGFPFRTLAYRAKSAVTA</sequence>